<proteinExistence type="predicted"/>
<evidence type="ECO:0000313" key="2">
    <source>
        <dbReference type="Proteomes" id="UP000000815"/>
    </source>
</evidence>
<gene>
    <name evidence="1" type="ordered locus">YPO3515</name>
</gene>
<accession>Q0WBD4</accession>
<keyword evidence="2" id="KW-1185">Reference proteome</keyword>
<dbReference type="PIR" id="AD0427">
    <property type="entry name" value="AD0427"/>
</dbReference>
<dbReference type="PaxDb" id="214092-YPO3515"/>
<evidence type="ECO:0000313" key="1">
    <source>
        <dbReference type="EMBL" id="CAL22103.1"/>
    </source>
</evidence>
<reference evidence="1 2" key="1">
    <citation type="journal article" date="2001" name="Nature">
        <title>Genome sequence of Yersinia pestis, the causative agent of plague.</title>
        <authorList>
            <person name="Parkhill J."/>
            <person name="Wren B.W."/>
            <person name="Thomson N.R."/>
            <person name="Titball R.W."/>
            <person name="Holden M.T.G."/>
            <person name="Prentice M.B."/>
            <person name="Sebaihia M."/>
            <person name="James K.D."/>
            <person name="Churcher C."/>
            <person name="Mungall K.L."/>
            <person name="Baker S."/>
            <person name="Basham D."/>
            <person name="Bentley S.D."/>
            <person name="Brooks K."/>
            <person name="Cerdeno-Tarraga A.M."/>
            <person name="Chillingworth T."/>
            <person name="Cronin A."/>
            <person name="Davies R.M."/>
            <person name="Davis P."/>
            <person name="Dougan G."/>
            <person name="Feltwell T."/>
            <person name="Hamlin N."/>
            <person name="Holroyd S."/>
            <person name="Jagels K."/>
            <person name="Leather S."/>
            <person name="Karlyshev A.V."/>
            <person name="Moule S."/>
            <person name="Oyston P.C.F."/>
            <person name="Quail M."/>
            <person name="Rutherford K."/>
            <person name="Simmonds M."/>
            <person name="Skelton J."/>
            <person name="Stevens K."/>
            <person name="Whitehead S."/>
            <person name="Barrell B.G."/>
        </authorList>
    </citation>
    <scope>NUCLEOTIDE SEQUENCE [LARGE SCALE GENOMIC DNA]</scope>
    <source>
        <strain evidence="2">CO-92 / Biovar Orientalis</strain>
    </source>
</reference>
<dbReference type="EMBL" id="AL590842">
    <property type="protein sequence ID" value="CAL22103.1"/>
    <property type="molecule type" value="Genomic_DNA"/>
</dbReference>
<dbReference type="KEGG" id="ype:YPO3515"/>
<name>Q0WBD4_YERPE</name>
<dbReference type="AlphaFoldDB" id="Q0WBD4"/>
<sequence length="64" mass="7142">MSGKLIVFFMAALWLVVSLLCDQGDSLSWGQNNVLARSPKDEYPDTLQSTTRLSAKVASMHWRA</sequence>
<protein>
    <submittedName>
        <fullName evidence="1">Exported protein</fullName>
    </submittedName>
</protein>
<dbReference type="HOGENOM" id="CLU_2866905_0_0_6"/>
<dbReference type="Proteomes" id="UP000000815">
    <property type="component" value="Chromosome"/>
</dbReference>
<organism evidence="1 2">
    <name type="scientific">Yersinia pestis</name>
    <dbReference type="NCBI Taxonomy" id="632"/>
    <lineage>
        <taxon>Bacteria</taxon>
        <taxon>Pseudomonadati</taxon>
        <taxon>Pseudomonadota</taxon>
        <taxon>Gammaproteobacteria</taxon>
        <taxon>Enterobacterales</taxon>
        <taxon>Yersiniaceae</taxon>
        <taxon>Yersinia</taxon>
    </lineage>
</organism>